<dbReference type="GO" id="GO:0001650">
    <property type="term" value="C:fibrillar center"/>
    <property type="evidence" value="ECO:0007669"/>
    <property type="project" value="TreeGrafter"/>
</dbReference>
<dbReference type="GO" id="GO:0035091">
    <property type="term" value="F:phosphatidylinositol binding"/>
    <property type="evidence" value="ECO:0007669"/>
    <property type="project" value="InterPro"/>
</dbReference>
<dbReference type="EMBL" id="QNUK01000026">
    <property type="protein sequence ID" value="KAF5906979.1"/>
    <property type="molecule type" value="Genomic_DNA"/>
</dbReference>
<dbReference type="Proteomes" id="UP000727407">
    <property type="component" value="Unassembled WGS sequence"/>
</dbReference>
<keyword evidence="7" id="KW-0472">Membrane</keyword>
<dbReference type="Gene3D" id="3.30.1520.10">
    <property type="entry name" value="Phox-like domain"/>
    <property type="match status" value="1"/>
</dbReference>
<evidence type="ECO:0000256" key="3">
    <source>
        <dbReference type="ARBA" id="ARBA00008795"/>
    </source>
</evidence>
<dbReference type="SUPFAM" id="SSF50044">
    <property type="entry name" value="SH3-domain"/>
    <property type="match status" value="1"/>
</dbReference>
<gene>
    <name evidence="15" type="ORF">DAT39_003310</name>
</gene>
<dbReference type="PROSITE" id="PS50238">
    <property type="entry name" value="RHOGAP"/>
    <property type="match status" value="1"/>
</dbReference>
<reference evidence="15" key="1">
    <citation type="submission" date="2020-07" db="EMBL/GenBank/DDBJ databases">
        <title>Clarias magur genome sequencing, assembly and annotation.</title>
        <authorList>
            <person name="Kushwaha B."/>
            <person name="Kumar R."/>
            <person name="Das P."/>
            <person name="Joshi C.G."/>
            <person name="Kumar D."/>
            <person name="Nagpure N.S."/>
            <person name="Pandey M."/>
            <person name="Agarwal S."/>
            <person name="Srivastava S."/>
            <person name="Singh M."/>
            <person name="Sahoo L."/>
            <person name="Jayasankar P."/>
            <person name="Meher P.K."/>
            <person name="Koringa P.G."/>
            <person name="Iquebal M.A."/>
            <person name="Das S.P."/>
            <person name="Bit A."/>
            <person name="Patnaik S."/>
            <person name="Patel N."/>
            <person name="Shah T.M."/>
            <person name="Hinsu A."/>
            <person name="Jena J.K."/>
        </authorList>
    </citation>
    <scope>NUCLEOTIDE SEQUENCE</scope>
    <source>
        <strain evidence="15">CIFAMagur01</strain>
        <tissue evidence="15">Testis</tissue>
    </source>
</reference>
<protein>
    <recommendedName>
        <fullName evidence="8">Rho GTPase-activating protein 32</fullName>
    </recommendedName>
    <alternativeName>
        <fullName evidence="10">Rho-type GTPase-activating protein 32</fullName>
    </alternativeName>
    <alternativeName>
        <fullName evidence="9">Rho/Cdc42/Rac GTPase-activating protein RICS</fullName>
    </alternativeName>
</protein>
<evidence type="ECO:0000256" key="2">
    <source>
        <dbReference type="ARBA" id="ARBA00004496"/>
    </source>
</evidence>
<comment type="subcellular location">
    <subcellularLocation>
        <location evidence="2">Cytoplasm</location>
    </subcellularLocation>
    <subcellularLocation>
        <location evidence="1">Endomembrane system</location>
    </subcellularLocation>
</comment>
<feature type="region of interest" description="Disordered" evidence="12">
    <location>
        <begin position="803"/>
        <end position="844"/>
    </location>
</feature>
<dbReference type="GO" id="GO:0005654">
    <property type="term" value="C:nucleoplasm"/>
    <property type="evidence" value="ECO:0007669"/>
    <property type="project" value="TreeGrafter"/>
</dbReference>
<dbReference type="InterPro" id="IPR008936">
    <property type="entry name" value="Rho_GTPase_activation_prot"/>
</dbReference>
<dbReference type="PROSITE" id="PS50002">
    <property type="entry name" value="SH3"/>
    <property type="match status" value="1"/>
</dbReference>
<dbReference type="FunFam" id="2.30.30.40:FF:000030">
    <property type="entry name" value="rho GTPase-activating protein 32 isoform X2"/>
    <property type="match status" value="1"/>
</dbReference>
<dbReference type="PANTHER" id="PTHR15729">
    <property type="entry name" value="CDC42 GTPASE-ACTIVATING PROTEIN"/>
    <property type="match status" value="1"/>
</dbReference>
<dbReference type="SMART" id="SM00326">
    <property type="entry name" value="SH3"/>
    <property type="match status" value="1"/>
</dbReference>
<dbReference type="GO" id="GO:0015629">
    <property type="term" value="C:actin cytoskeleton"/>
    <property type="evidence" value="ECO:0007669"/>
    <property type="project" value="TreeGrafter"/>
</dbReference>
<evidence type="ECO:0000256" key="12">
    <source>
        <dbReference type="SAM" id="MobiDB-lite"/>
    </source>
</evidence>
<dbReference type="Pfam" id="PF00620">
    <property type="entry name" value="RhoGAP"/>
    <property type="match status" value="1"/>
</dbReference>
<dbReference type="OrthoDB" id="5873004at2759"/>
<feature type="domain" description="Rho-GAP" evidence="14">
    <location>
        <begin position="349"/>
        <end position="544"/>
    </location>
</feature>
<evidence type="ECO:0000313" key="16">
    <source>
        <dbReference type="Proteomes" id="UP000727407"/>
    </source>
</evidence>
<evidence type="ECO:0000256" key="1">
    <source>
        <dbReference type="ARBA" id="ARBA00004308"/>
    </source>
</evidence>
<dbReference type="AlphaFoldDB" id="A0A8J4U814"/>
<dbReference type="SUPFAM" id="SSF48350">
    <property type="entry name" value="GTPase activation domain, GAP"/>
    <property type="match status" value="1"/>
</dbReference>
<feature type="region of interest" description="Disordered" evidence="12">
    <location>
        <begin position="624"/>
        <end position="715"/>
    </location>
</feature>
<comment type="caution">
    <text evidence="15">The sequence shown here is derived from an EMBL/GenBank/DDBJ whole genome shotgun (WGS) entry which is preliminary data.</text>
</comment>
<dbReference type="GO" id="GO:0005096">
    <property type="term" value="F:GTPase activator activity"/>
    <property type="evidence" value="ECO:0007669"/>
    <property type="project" value="UniProtKB-KW"/>
</dbReference>
<dbReference type="InterPro" id="IPR036871">
    <property type="entry name" value="PX_dom_sf"/>
</dbReference>
<dbReference type="CDD" id="cd11835">
    <property type="entry name" value="SH3_ARHGAP32_33"/>
    <property type="match status" value="1"/>
</dbReference>
<dbReference type="PANTHER" id="PTHR15729:SF13">
    <property type="entry name" value="RHO GTPASE-ACTIVATING PROTEIN 32"/>
    <property type="match status" value="1"/>
</dbReference>
<feature type="non-terminal residue" evidence="15">
    <location>
        <position position="1"/>
    </location>
</feature>
<keyword evidence="16" id="KW-1185">Reference proteome</keyword>
<keyword evidence="5" id="KW-0343">GTPase activation</keyword>
<dbReference type="Gene3D" id="1.10.555.10">
    <property type="entry name" value="Rho GTPase activation protein"/>
    <property type="match status" value="1"/>
</dbReference>
<dbReference type="GO" id="GO:0007264">
    <property type="term" value="P:small GTPase-mediated signal transduction"/>
    <property type="evidence" value="ECO:0007669"/>
    <property type="project" value="TreeGrafter"/>
</dbReference>
<dbReference type="CDD" id="cd04384">
    <property type="entry name" value="RhoGAP_CdGAP"/>
    <property type="match status" value="1"/>
</dbReference>
<evidence type="ECO:0000256" key="11">
    <source>
        <dbReference type="PROSITE-ProRule" id="PRU00192"/>
    </source>
</evidence>
<keyword evidence="4 11" id="KW-0728">SH3 domain</keyword>
<evidence type="ECO:0000256" key="5">
    <source>
        <dbReference type="ARBA" id="ARBA00022468"/>
    </source>
</evidence>
<dbReference type="FunFam" id="1.10.555.10:FF:000002">
    <property type="entry name" value="rho GTPase-activating protein 32 isoform X1"/>
    <property type="match status" value="1"/>
</dbReference>
<feature type="compositionally biased region" description="Polar residues" evidence="12">
    <location>
        <begin position="991"/>
        <end position="1004"/>
    </location>
</feature>
<sequence length="1149" mass="126828">MQAALYETRIKDDSLRGLRPGRNLEADDIVPELARSIHPRERPDWEETISAMARSAEIPELSSEPLIRSCSSTASMKVKNVKKLSFTKGHFPKLAECAHFHYENVDFGSIQLSLAEEQSEVSRNGLESKELVYLVHIYCQGRSWMVRRSYEDFRVLDKHLHLCIYDRRFSQLPELPRYDSLREKAEAVSQMLMAYLSRLSAIADNKINCGPVLTWMEVDNKGNRLLVHEESSINVPAIAAAHVIKRYIAQAADELSFEVGDIVSVIDMPPKEDTTWWRGKHGFQVGFFPSECVELINDKVPQSVTNSVPKPVSKKHGKLITFLRTFMKSRPTKQKLKQRGILRERVFGCDLGEHLLNSGHDVPQVLKSCTEFIEKHGIVDGMYRLSGIASNIQKLRHEFDSEQIPDLTKDVYIQDIHCVGSLCKLYFRELPNPLLTYQLYEKFSEAVSAATDEERLIKIHDVIQQLPPPHYRTLEFLMRHLSRLAAFSYVTNMHSKNLAIVWAPNLLRSRQIESACFSGTAAFMEVRIQSVVVEFILNHVDVLFSPKLSSLIREGAGHNSLSRPKSLLVPSPSTKLLTLEEAQARTQAQINSPVTADSKYIEVGEGPAALQGKFHTVIEFPTERKRQPIKSKKSPVGSWRSFFNLGKSSSTSKRKLHRNPSEPNELKAMALGGSRGDTGTLRSAKSEESLSSLHNVEGESKVYRPRRPRSSSDALSTSFNVDLVDSRQHCNSYDNIDHGDSEGDDGPICVPALISPPRSTDDVDLSPPDIGMATLDFDPMSFQCSLPLAESSTISHDIEAVSLKRSPGSASDSEPVSPVRPKITSLQHSPDLSPPFRSASNSSEKIMFQSSESCEKFVLLPPLRISQTIDTSMVSKGSESPEHQPSATSPPPIQDSPTKISLSSFKSTDLPLSEAIHLELLSKSASCENEEALGMDALQQIRAQGQPEDVVLDSPNSTAPVSSVTLLPPTPQPKNSARMLALALAESAQQATILSQRESSQPSTPVSPPRSQEFLETLTWPPPPTLKLQTPQEETADVPQFPVASSSSASCTPTETLTQSTSMHLIINGSDKSTNMSGNIEGIVTPVGLSKGTSPSQPIQLSSTHNSPEKQKPSVGQTPASTETCTTKSTTTSTNSRKELVVTPQPSSK</sequence>
<comment type="similarity">
    <text evidence="3">Belongs to the PX domain-containing GAP family.</text>
</comment>
<dbReference type="FunFam" id="3.30.1520.10:FF:000009">
    <property type="entry name" value="rho GTPase-activating protein 32 isoform X2"/>
    <property type="match status" value="1"/>
</dbReference>
<proteinExistence type="inferred from homology"/>
<dbReference type="InterPro" id="IPR036028">
    <property type="entry name" value="SH3-like_dom_sf"/>
</dbReference>
<evidence type="ECO:0000256" key="4">
    <source>
        <dbReference type="ARBA" id="ARBA00022443"/>
    </source>
</evidence>
<feature type="compositionally biased region" description="Polar residues" evidence="12">
    <location>
        <begin position="872"/>
        <end position="887"/>
    </location>
</feature>
<feature type="domain" description="SH3" evidence="13">
    <location>
        <begin position="236"/>
        <end position="298"/>
    </location>
</feature>
<keyword evidence="6" id="KW-0963">Cytoplasm</keyword>
<dbReference type="InterPro" id="IPR000198">
    <property type="entry name" value="RhoGAP_dom"/>
</dbReference>
<evidence type="ECO:0000313" key="15">
    <source>
        <dbReference type="EMBL" id="KAF5906979.1"/>
    </source>
</evidence>
<organism evidence="15 16">
    <name type="scientific">Clarias magur</name>
    <name type="common">Asian catfish</name>
    <name type="synonym">Macropteronotus magur</name>
    <dbReference type="NCBI Taxonomy" id="1594786"/>
    <lineage>
        <taxon>Eukaryota</taxon>
        <taxon>Metazoa</taxon>
        <taxon>Chordata</taxon>
        <taxon>Craniata</taxon>
        <taxon>Vertebrata</taxon>
        <taxon>Euteleostomi</taxon>
        <taxon>Actinopterygii</taxon>
        <taxon>Neopterygii</taxon>
        <taxon>Teleostei</taxon>
        <taxon>Ostariophysi</taxon>
        <taxon>Siluriformes</taxon>
        <taxon>Clariidae</taxon>
        <taxon>Clarias</taxon>
    </lineage>
</organism>
<evidence type="ECO:0000256" key="7">
    <source>
        <dbReference type="ARBA" id="ARBA00023136"/>
    </source>
</evidence>
<feature type="compositionally biased region" description="Polar residues" evidence="12">
    <location>
        <begin position="1091"/>
        <end position="1106"/>
    </location>
</feature>
<dbReference type="InterPro" id="IPR001452">
    <property type="entry name" value="SH3_domain"/>
</dbReference>
<evidence type="ECO:0000256" key="9">
    <source>
        <dbReference type="ARBA" id="ARBA00077590"/>
    </source>
</evidence>
<name>A0A8J4U814_CLAMG</name>
<dbReference type="SUPFAM" id="SSF64268">
    <property type="entry name" value="PX domain"/>
    <property type="match status" value="1"/>
</dbReference>
<dbReference type="Gene3D" id="2.30.30.40">
    <property type="entry name" value="SH3 Domains"/>
    <property type="match status" value="1"/>
</dbReference>
<evidence type="ECO:0000256" key="6">
    <source>
        <dbReference type="ARBA" id="ARBA00022490"/>
    </source>
</evidence>
<feature type="region of interest" description="Disordered" evidence="12">
    <location>
        <begin position="872"/>
        <end position="901"/>
    </location>
</feature>
<dbReference type="GO" id="GO:0005938">
    <property type="term" value="C:cell cortex"/>
    <property type="evidence" value="ECO:0007669"/>
    <property type="project" value="TreeGrafter"/>
</dbReference>
<dbReference type="SMART" id="SM00324">
    <property type="entry name" value="RhoGAP"/>
    <property type="match status" value="1"/>
</dbReference>
<dbReference type="InterPro" id="IPR051576">
    <property type="entry name" value="PX-Rho_GAP"/>
</dbReference>
<evidence type="ECO:0000256" key="10">
    <source>
        <dbReference type="ARBA" id="ARBA00083410"/>
    </source>
</evidence>
<feature type="region of interest" description="Disordered" evidence="12">
    <location>
        <begin position="991"/>
        <end position="1149"/>
    </location>
</feature>
<feature type="compositionally biased region" description="Polar residues" evidence="12">
    <location>
        <begin position="1043"/>
        <end position="1063"/>
    </location>
</feature>
<evidence type="ECO:0000259" key="13">
    <source>
        <dbReference type="PROSITE" id="PS50002"/>
    </source>
</evidence>
<dbReference type="GO" id="GO:0005794">
    <property type="term" value="C:Golgi apparatus"/>
    <property type="evidence" value="ECO:0007669"/>
    <property type="project" value="TreeGrafter"/>
</dbReference>
<accession>A0A8J4U814</accession>
<dbReference type="Pfam" id="PF07653">
    <property type="entry name" value="SH3_2"/>
    <property type="match status" value="1"/>
</dbReference>
<feature type="compositionally biased region" description="Low complexity" evidence="12">
    <location>
        <begin position="1118"/>
        <end position="1135"/>
    </location>
</feature>
<evidence type="ECO:0000259" key="14">
    <source>
        <dbReference type="PROSITE" id="PS50238"/>
    </source>
</evidence>
<evidence type="ECO:0000256" key="8">
    <source>
        <dbReference type="ARBA" id="ARBA00070261"/>
    </source>
</evidence>